<comment type="caution">
    <text evidence="5">The sequence shown here is derived from an EMBL/GenBank/DDBJ whole genome shotgun (WGS) entry which is preliminary data.</text>
</comment>
<dbReference type="EMBL" id="CAJOBI010012002">
    <property type="protein sequence ID" value="CAF4162574.1"/>
    <property type="molecule type" value="Genomic_DNA"/>
</dbReference>
<dbReference type="EMBL" id="CAJNRE010018455">
    <property type="protein sequence ID" value="CAF2166968.1"/>
    <property type="molecule type" value="Genomic_DNA"/>
</dbReference>
<sequence>MTAIHALRKKSSSRNMSIVQTLVLYYRLFFYYLYSGNGIDTYYSTEIDRRILIHIYSLALVIRLFSFPHYRAKCYGDDLRANLHNVIVPFTGIPLSIFCFNKYVCLFFLIFIYPLWAFIGSIYLSFRDSRKKTAHEHFYEQLLRPNHWFATWRINCTIVAYHSYKKWEQTEEQYAMEDKGRFLIEANKLDIPVTPILDVPCIMIKHKSIEGGMGINIYDNFATNHGDWIIQKVFSNSDFIQRLVTPDAPLSTVRIITSRDSSSSSSPIKVKTMVFRAGRIRQKTDHNAIFYDIDFNSSHRLSSGTTNRHWYQSGFKSFDTKSMWNEQNYSVHPDSHERIEGIKWPNVNEMIQCVCQAHEKLCPNVPIIGWDVAWTNEDNQLMLLELNISCNFFNGHFDTEEYTKFCYEWFHALDI</sequence>
<dbReference type="Proteomes" id="UP000681720">
    <property type="component" value="Unassembled WGS sequence"/>
</dbReference>
<proteinExistence type="predicted"/>
<evidence type="ECO:0000256" key="1">
    <source>
        <dbReference type="SAM" id="Phobius"/>
    </source>
</evidence>
<feature type="transmembrane region" description="Helical" evidence="1">
    <location>
        <begin position="51"/>
        <end position="70"/>
    </location>
</feature>
<evidence type="ECO:0000313" key="5">
    <source>
        <dbReference type="EMBL" id="CAF2166968.1"/>
    </source>
</evidence>
<dbReference type="Proteomes" id="UP000663824">
    <property type="component" value="Unassembled WGS sequence"/>
</dbReference>
<keyword evidence="1" id="KW-0472">Membrane</keyword>
<protein>
    <recommendedName>
        <fullName evidence="2">Alpha-L-glutamate ligase-related protein ATP-grasp domain-containing protein</fullName>
    </recommendedName>
</protein>
<feature type="transmembrane region" description="Helical" evidence="1">
    <location>
        <begin position="21"/>
        <end position="39"/>
    </location>
</feature>
<dbReference type="EMBL" id="CAJNOW010000545">
    <property type="protein sequence ID" value="CAF1281979.1"/>
    <property type="molecule type" value="Genomic_DNA"/>
</dbReference>
<evidence type="ECO:0000313" key="7">
    <source>
        <dbReference type="EMBL" id="CAF4223800.1"/>
    </source>
</evidence>
<dbReference type="EMBL" id="CAJOBJ010022507">
    <property type="protein sequence ID" value="CAF4223800.1"/>
    <property type="molecule type" value="Genomic_DNA"/>
</dbReference>
<keyword evidence="1" id="KW-1133">Transmembrane helix</keyword>
<dbReference type="EMBL" id="CAJNOV010003194">
    <property type="protein sequence ID" value="CAF1130894.1"/>
    <property type="molecule type" value="Genomic_DNA"/>
</dbReference>
<keyword evidence="1" id="KW-0812">Transmembrane</keyword>
<evidence type="ECO:0000313" key="4">
    <source>
        <dbReference type="EMBL" id="CAF1281979.1"/>
    </source>
</evidence>
<evidence type="ECO:0000313" key="6">
    <source>
        <dbReference type="EMBL" id="CAF4162574.1"/>
    </source>
</evidence>
<reference evidence="5" key="1">
    <citation type="submission" date="2021-02" db="EMBL/GenBank/DDBJ databases">
        <authorList>
            <person name="Nowell W R."/>
        </authorList>
    </citation>
    <scope>NUCLEOTIDE SEQUENCE</scope>
</reference>
<dbReference type="EMBL" id="CAJOBH010069466">
    <property type="protein sequence ID" value="CAF4464912.1"/>
    <property type="molecule type" value="Genomic_DNA"/>
</dbReference>
<dbReference type="Pfam" id="PF14397">
    <property type="entry name" value="ATPgrasp_ST"/>
    <property type="match status" value="1"/>
</dbReference>
<evidence type="ECO:0000313" key="3">
    <source>
        <dbReference type="EMBL" id="CAF1130894.1"/>
    </source>
</evidence>
<feature type="domain" description="Alpha-L-glutamate ligase-related protein ATP-grasp" evidence="2">
    <location>
        <begin position="320"/>
        <end position="388"/>
    </location>
</feature>
<organism evidence="5 9">
    <name type="scientific">Rotaria magnacalcarata</name>
    <dbReference type="NCBI Taxonomy" id="392030"/>
    <lineage>
        <taxon>Eukaryota</taxon>
        <taxon>Metazoa</taxon>
        <taxon>Spiralia</taxon>
        <taxon>Gnathifera</taxon>
        <taxon>Rotifera</taxon>
        <taxon>Eurotatoria</taxon>
        <taxon>Bdelloidea</taxon>
        <taxon>Philodinida</taxon>
        <taxon>Philodinidae</taxon>
        <taxon>Rotaria</taxon>
    </lineage>
</organism>
<accession>A0A816YRT7</accession>
<dbReference type="Proteomes" id="UP000663834">
    <property type="component" value="Unassembled WGS sequence"/>
</dbReference>
<dbReference type="Proteomes" id="UP000681967">
    <property type="component" value="Unassembled WGS sequence"/>
</dbReference>
<evidence type="ECO:0000313" key="8">
    <source>
        <dbReference type="EMBL" id="CAF4464912.1"/>
    </source>
</evidence>
<feature type="transmembrane region" description="Helical" evidence="1">
    <location>
        <begin position="106"/>
        <end position="126"/>
    </location>
</feature>
<evidence type="ECO:0000313" key="9">
    <source>
        <dbReference type="Proteomes" id="UP000663824"/>
    </source>
</evidence>
<gene>
    <name evidence="8" type="ORF">BYL167_LOCUS34384</name>
    <name evidence="3" type="ORF">CJN711_LOCUS8549</name>
    <name evidence="7" type="ORF">GIL414_LOCUS22523</name>
    <name evidence="4" type="ORF">KQP761_LOCUS3829</name>
    <name evidence="5" type="ORF">MBJ925_LOCUS33599</name>
    <name evidence="6" type="ORF">SMN809_LOCUS20251</name>
</gene>
<dbReference type="Proteomes" id="UP000676336">
    <property type="component" value="Unassembled WGS sequence"/>
</dbReference>
<dbReference type="OrthoDB" id="35279at2759"/>
<dbReference type="InterPro" id="IPR039523">
    <property type="entry name" value="RimK-rel_E_lig_ATP-grasp"/>
</dbReference>
<evidence type="ECO:0000259" key="2">
    <source>
        <dbReference type="Pfam" id="PF14397"/>
    </source>
</evidence>
<dbReference type="AlphaFoldDB" id="A0A816YRT7"/>
<dbReference type="Proteomes" id="UP000663855">
    <property type="component" value="Unassembled WGS sequence"/>
</dbReference>
<name>A0A816YRT7_9BILA</name>